<dbReference type="Proteomes" id="UP000076083">
    <property type="component" value="Chromosome"/>
</dbReference>
<dbReference type="PROSITE" id="PS51257">
    <property type="entry name" value="PROKAR_LIPOPROTEIN"/>
    <property type="match status" value="1"/>
</dbReference>
<sequence>MANVDLKMITALHTFTRSFNMIGGPSVTLSCGVGESTTPIVFQLVGAQFSEDRLLNLGHVFQQSTEWHRRRPDLAS</sequence>
<dbReference type="InterPro" id="IPR036928">
    <property type="entry name" value="AS_sf"/>
</dbReference>
<evidence type="ECO:0008006" key="3">
    <source>
        <dbReference type="Google" id="ProtNLM"/>
    </source>
</evidence>
<evidence type="ECO:0000313" key="1">
    <source>
        <dbReference type="EMBL" id="AMZ70427.1"/>
    </source>
</evidence>
<dbReference type="Gene3D" id="3.90.1300.10">
    <property type="entry name" value="Amidase signature (AS) domain"/>
    <property type="match status" value="1"/>
</dbReference>
<accession>A0A165YXL5</accession>
<dbReference type="EMBL" id="CP015225">
    <property type="protein sequence ID" value="AMZ70427.1"/>
    <property type="molecule type" value="Genomic_DNA"/>
</dbReference>
<reference evidence="2" key="1">
    <citation type="submission" date="2016-04" db="EMBL/GenBank/DDBJ databases">
        <authorList>
            <person name="Ray J."/>
            <person name="Price M."/>
            <person name="Deutschbauer A."/>
        </authorList>
    </citation>
    <scope>NUCLEOTIDE SEQUENCE [LARGE SCALE GENOMIC DNA]</scope>
    <source>
        <strain evidence="2">FW300-N2E2</strain>
    </source>
</reference>
<organism evidence="1 2">
    <name type="scientific">Pseudomonas fluorescens</name>
    <dbReference type="NCBI Taxonomy" id="294"/>
    <lineage>
        <taxon>Bacteria</taxon>
        <taxon>Pseudomonadati</taxon>
        <taxon>Pseudomonadota</taxon>
        <taxon>Gammaproteobacteria</taxon>
        <taxon>Pseudomonadales</taxon>
        <taxon>Pseudomonadaceae</taxon>
        <taxon>Pseudomonas</taxon>
    </lineage>
</organism>
<proteinExistence type="predicted"/>
<reference evidence="1 2" key="2">
    <citation type="journal article" date="2018" name="Nature">
        <title>Mutant phenotypes for thousands of bacterial genes of unknown function.</title>
        <authorList>
            <person name="Price M.N."/>
            <person name="Wetmore K.M."/>
            <person name="Waters R.J."/>
            <person name="Callaghan M."/>
            <person name="Ray J."/>
            <person name="Liu H."/>
            <person name="Kuehl J.V."/>
            <person name="Melnyk R.A."/>
            <person name="Lamson J.S."/>
            <person name="Suh Y."/>
            <person name="Carlson H.K."/>
            <person name="Esquivel Z."/>
            <person name="Sadeeshkumar H."/>
            <person name="Chakraborty R."/>
            <person name="Zane G.M."/>
            <person name="Rubin B.E."/>
            <person name="Wall J.D."/>
            <person name="Visel A."/>
            <person name="Bristow J."/>
            <person name="Blow M.J."/>
            <person name="Arkin A.P."/>
            <person name="Deutschbauer A.M."/>
        </authorList>
    </citation>
    <scope>NUCLEOTIDE SEQUENCE [LARGE SCALE GENOMIC DNA]</scope>
    <source>
        <strain evidence="1 2">FW300-N2E2</strain>
    </source>
</reference>
<dbReference type="AlphaFoldDB" id="A0A165YXL5"/>
<evidence type="ECO:0000313" key="2">
    <source>
        <dbReference type="Proteomes" id="UP000076083"/>
    </source>
</evidence>
<dbReference type="SUPFAM" id="SSF75304">
    <property type="entry name" value="Amidase signature (AS) enzymes"/>
    <property type="match status" value="1"/>
</dbReference>
<dbReference type="RefSeq" id="WP_008071435.1">
    <property type="nucleotide sequence ID" value="NZ_CP015225.1"/>
</dbReference>
<name>A0A165YXL5_PSEFL</name>
<protein>
    <recommendedName>
        <fullName evidence="3">Amidase domain-containing protein</fullName>
    </recommendedName>
</protein>
<gene>
    <name evidence="1" type="ORF">TK06_04665</name>
</gene>